<keyword evidence="3" id="KW-0548">Nucleotidyltransferase</keyword>
<dbReference type="Gene3D" id="1.20.272.10">
    <property type="match status" value="1"/>
</dbReference>
<dbReference type="EC" id="2.7.7.7" evidence="1"/>
<dbReference type="SUPFAM" id="SSF52540">
    <property type="entry name" value="P-loop containing nucleoside triphosphate hydrolases"/>
    <property type="match status" value="1"/>
</dbReference>
<comment type="caution">
    <text evidence="8">The sequence shown here is derived from an EMBL/GenBank/DDBJ whole genome shotgun (WGS) entry which is preliminary data.</text>
</comment>
<organism evidence="8 9">
    <name type="scientific">Nocardioides fonticola</name>
    <dbReference type="NCBI Taxonomy" id="450363"/>
    <lineage>
        <taxon>Bacteria</taxon>
        <taxon>Bacillati</taxon>
        <taxon>Actinomycetota</taxon>
        <taxon>Actinomycetes</taxon>
        <taxon>Propionibacteriales</taxon>
        <taxon>Nocardioidaceae</taxon>
        <taxon>Nocardioides</taxon>
    </lineage>
</organism>
<comment type="similarity">
    <text evidence="6">Belongs to the DNA polymerase HolA subunit family.</text>
</comment>
<accession>A0ABP7XF27</accession>
<dbReference type="SUPFAM" id="SSF48019">
    <property type="entry name" value="post-AAA+ oligomerization domain-like"/>
    <property type="match status" value="1"/>
</dbReference>
<keyword evidence="9" id="KW-1185">Reference proteome</keyword>
<evidence type="ECO:0000256" key="5">
    <source>
        <dbReference type="ARBA" id="ARBA00022932"/>
    </source>
</evidence>
<gene>
    <name evidence="8" type="primary">holA</name>
    <name evidence="8" type="ORF">GCM10022215_12130</name>
</gene>
<dbReference type="PANTHER" id="PTHR34388">
    <property type="entry name" value="DNA POLYMERASE III SUBUNIT DELTA"/>
    <property type="match status" value="1"/>
</dbReference>
<dbReference type="NCBIfam" id="TIGR01128">
    <property type="entry name" value="holA"/>
    <property type="match status" value="1"/>
</dbReference>
<dbReference type="InterPro" id="IPR027417">
    <property type="entry name" value="P-loop_NTPase"/>
</dbReference>
<dbReference type="InterPro" id="IPR008921">
    <property type="entry name" value="DNA_pol3_clamp-load_cplx_C"/>
</dbReference>
<dbReference type="EMBL" id="BAAAZH010000010">
    <property type="protein sequence ID" value="GAA4114239.1"/>
    <property type="molecule type" value="Genomic_DNA"/>
</dbReference>
<reference evidence="9" key="1">
    <citation type="journal article" date="2019" name="Int. J. Syst. Evol. Microbiol.">
        <title>The Global Catalogue of Microorganisms (GCM) 10K type strain sequencing project: providing services to taxonomists for standard genome sequencing and annotation.</title>
        <authorList>
            <consortium name="The Broad Institute Genomics Platform"/>
            <consortium name="The Broad Institute Genome Sequencing Center for Infectious Disease"/>
            <person name="Wu L."/>
            <person name="Ma J."/>
        </authorList>
    </citation>
    <scope>NUCLEOTIDE SEQUENCE [LARGE SCALE GENOMIC DNA]</scope>
    <source>
        <strain evidence="9">JCM 16703</strain>
    </source>
</reference>
<evidence type="ECO:0000256" key="3">
    <source>
        <dbReference type="ARBA" id="ARBA00022695"/>
    </source>
</evidence>
<proteinExistence type="inferred from homology"/>
<dbReference type="InterPro" id="IPR005790">
    <property type="entry name" value="DNA_polIII_delta"/>
</dbReference>
<protein>
    <recommendedName>
        <fullName evidence="1">DNA-directed DNA polymerase</fullName>
        <ecNumber evidence="1">2.7.7.7</ecNumber>
    </recommendedName>
</protein>
<name>A0ABP7XF27_9ACTN</name>
<evidence type="ECO:0000256" key="7">
    <source>
        <dbReference type="ARBA" id="ARBA00049244"/>
    </source>
</evidence>
<dbReference type="Gene3D" id="3.40.50.300">
    <property type="entry name" value="P-loop containing nucleotide triphosphate hydrolases"/>
    <property type="match status" value="1"/>
</dbReference>
<evidence type="ECO:0000256" key="1">
    <source>
        <dbReference type="ARBA" id="ARBA00012417"/>
    </source>
</evidence>
<evidence type="ECO:0000256" key="6">
    <source>
        <dbReference type="ARBA" id="ARBA00034754"/>
    </source>
</evidence>
<dbReference type="Proteomes" id="UP001501495">
    <property type="component" value="Unassembled WGS sequence"/>
</dbReference>
<comment type="catalytic activity">
    <reaction evidence="7">
        <text>DNA(n) + a 2'-deoxyribonucleoside 5'-triphosphate = DNA(n+1) + diphosphate</text>
        <dbReference type="Rhea" id="RHEA:22508"/>
        <dbReference type="Rhea" id="RHEA-COMP:17339"/>
        <dbReference type="Rhea" id="RHEA-COMP:17340"/>
        <dbReference type="ChEBI" id="CHEBI:33019"/>
        <dbReference type="ChEBI" id="CHEBI:61560"/>
        <dbReference type="ChEBI" id="CHEBI:173112"/>
        <dbReference type="EC" id="2.7.7.7"/>
    </reaction>
</comment>
<evidence type="ECO:0000313" key="8">
    <source>
        <dbReference type="EMBL" id="GAA4114239.1"/>
    </source>
</evidence>
<evidence type="ECO:0000256" key="2">
    <source>
        <dbReference type="ARBA" id="ARBA00022679"/>
    </source>
</evidence>
<evidence type="ECO:0000256" key="4">
    <source>
        <dbReference type="ARBA" id="ARBA00022705"/>
    </source>
</evidence>
<dbReference type="Gene3D" id="1.10.8.60">
    <property type="match status" value="1"/>
</dbReference>
<dbReference type="RefSeq" id="WP_344732373.1">
    <property type="nucleotide sequence ID" value="NZ_BAAAZH010000010.1"/>
</dbReference>
<sequence>MAQTSSRTANGPRAADLLGRVVLVTGKEEFFNERSVQAARRAIREYDADAELAETLAAELSLATLGELAAPSLFSTTRCVVVRALENLPEESVEGILDYAGAPADDVALVLVHGGGVKGSGTLNKLRKLPTVVEWKSEELKASEFPSFVGAEVRLHGGRIDPEAASFLVQAVGQDLRSLAAAADQLAHDFPGEALTVEKVQRYFGGRAEAKSFAVADAAFSGHRQRALEELRWALDGGTAAVLVTSAFAGSARGLARLQGVPRGMRDADLAREVGVPPWKLRTLREQSRGWSPAGLAAAVRAVARADADVKGAASDASYTLERLVLTIAGLRESR</sequence>
<keyword evidence="2" id="KW-0808">Transferase</keyword>
<evidence type="ECO:0000313" key="9">
    <source>
        <dbReference type="Proteomes" id="UP001501495"/>
    </source>
</evidence>
<keyword evidence="4" id="KW-0235">DNA replication</keyword>
<keyword evidence="5" id="KW-0239">DNA-directed DNA polymerase</keyword>
<dbReference type="PANTHER" id="PTHR34388:SF1">
    <property type="entry name" value="DNA POLYMERASE III SUBUNIT DELTA"/>
    <property type="match status" value="1"/>
</dbReference>